<sequence length="176" mass="19313">MGFGQKGEPSISLPQLWQLGGPRRVRSRQRKRRGGNLGSGTDVHLSASAVTWLHACSWREPGMDELHCLRLAERLPTGRRVTEISRPAMSSRSSVSSTGPGSQNVFLMPSNTFKGAWAPEATTQDHVPLFRWECKLSVVSDSAQFTTVQVAIRSSRAQKKLGVNFCGLVLPRKSPS</sequence>
<evidence type="ECO:0000313" key="3">
    <source>
        <dbReference type="RefSeq" id="XP_021016992.1"/>
    </source>
</evidence>
<dbReference type="AlphaFoldDB" id="A0A6P5PSW2"/>
<feature type="compositionally biased region" description="Basic residues" evidence="1">
    <location>
        <begin position="23"/>
        <end position="34"/>
    </location>
</feature>
<keyword evidence="2" id="KW-1185">Reference proteome</keyword>
<name>A0A6P5PSW2_MUSCR</name>
<dbReference type="RefSeq" id="XP_021016992.1">
    <property type="nucleotide sequence ID" value="XM_021161333.1"/>
</dbReference>
<gene>
    <name evidence="3" type="primary">LOC110293478</name>
</gene>
<dbReference type="Proteomes" id="UP000515126">
    <property type="component" value="Chromosome 1"/>
</dbReference>
<organism evidence="2 3">
    <name type="scientific">Mus caroli</name>
    <name type="common">Ryukyu mouse</name>
    <name type="synonym">Ricefield mouse</name>
    <dbReference type="NCBI Taxonomy" id="10089"/>
    <lineage>
        <taxon>Eukaryota</taxon>
        <taxon>Metazoa</taxon>
        <taxon>Chordata</taxon>
        <taxon>Craniata</taxon>
        <taxon>Vertebrata</taxon>
        <taxon>Euteleostomi</taxon>
        <taxon>Mammalia</taxon>
        <taxon>Eutheria</taxon>
        <taxon>Euarchontoglires</taxon>
        <taxon>Glires</taxon>
        <taxon>Rodentia</taxon>
        <taxon>Myomorpha</taxon>
        <taxon>Muroidea</taxon>
        <taxon>Muridae</taxon>
        <taxon>Murinae</taxon>
        <taxon>Mus</taxon>
        <taxon>Mus</taxon>
    </lineage>
</organism>
<feature type="region of interest" description="Disordered" evidence="1">
    <location>
        <begin position="20"/>
        <end position="40"/>
    </location>
</feature>
<evidence type="ECO:0000313" key="2">
    <source>
        <dbReference type="Proteomes" id="UP000515126"/>
    </source>
</evidence>
<protein>
    <submittedName>
        <fullName evidence="3">Uncharacterized protein LOC110293478</fullName>
    </submittedName>
</protein>
<reference evidence="3" key="1">
    <citation type="submission" date="2025-08" db="UniProtKB">
        <authorList>
            <consortium name="RefSeq"/>
        </authorList>
    </citation>
    <scope>IDENTIFICATION</scope>
</reference>
<evidence type="ECO:0000256" key="1">
    <source>
        <dbReference type="SAM" id="MobiDB-lite"/>
    </source>
</evidence>
<dbReference type="KEGG" id="mcal:110293478"/>
<accession>A0A6P5PSW2</accession>
<proteinExistence type="predicted"/>
<dbReference type="GeneID" id="110293478"/>